<evidence type="ECO:0000313" key="1">
    <source>
        <dbReference type="EMBL" id="CAE6467647.1"/>
    </source>
</evidence>
<reference evidence="1" key="1">
    <citation type="submission" date="2021-01" db="EMBL/GenBank/DDBJ databases">
        <authorList>
            <person name="Kaushik A."/>
        </authorList>
    </citation>
    <scope>NUCLEOTIDE SEQUENCE</scope>
    <source>
        <strain evidence="1">AG1-1C</strain>
    </source>
</reference>
<dbReference type="EMBL" id="CAJMWS010000890">
    <property type="protein sequence ID" value="CAE6467647.1"/>
    <property type="molecule type" value="Genomic_DNA"/>
</dbReference>
<sequence length="291" mass="32736">MRASGLEREDGLFFCPYKQADRVLQTLRLIVEYGGTMKRWRGLIVLSLSTPVLENLVNLINRTPMPDLRFLSFARGGDFFSSLLMENYWPSEYATADAESSLVWDFNHPQLAHVELVELPSSMLFRTFPLTSNLTRFQFTSHFISLESVSNLLSETPRLERLEPDIGDVGLGDQMQLPDPATLDRLRVSLRLLSDFPFNVSQEHTCGIPLLKIIDAPNVKNIELKCSEGLVVPKHIYENGNCGIPTYLAKGRVHGALQSVMIPAKDLGCGPIFPLVQKLNLKVVILIKRKV</sequence>
<organism evidence="1 2">
    <name type="scientific">Rhizoctonia solani</name>
    <dbReference type="NCBI Taxonomy" id="456999"/>
    <lineage>
        <taxon>Eukaryota</taxon>
        <taxon>Fungi</taxon>
        <taxon>Dikarya</taxon>
        <taxon>Basidiomycota</taxon>
        <taxon>Agaricomycotina</taxon>
        <taxon>Agaricomycetes</taxon>
        <taxon>Cantharellales</taxon>
        <taxon>Ceratobasidiaceae</taxon>
        <taxon>Rhizoctonia</taxon>
    </lineage>
</organism>
<name>A0A8H3BZE5_9AGAM</name>
<comment type="caution">
    <text evidence="1">The sequence shown here is derived from an EMBL/GenBank/DDBJ whole genome shotgun (WGS) entry which is preliminary data.</text>
</comment>
<dbReference type="AlphaFoldDB" id="A0A8H3BZE5"/>
<accession>A0A8H3BZE5</accession>
<dbReference type="Proteomes" id="UP000663846">
    <property type="component" value="Unassembled WGS sequence"/>
</dbReference>
<evidence type="ECO:0000313" key="2">
    <source>
        <dbReference type="Proteomes" id="UP000663846"/>
    </source>
</evidence>
<protein>
    <submittedName>
        <fullName evidence="1">Uncharacterized protein</fullName>
    </submittedName>
</protein>
<gene>
    <name evidence="1" type="ORF">RDB_LOCUS169766</name>
</gene>
<proteinExistence type="predicted"/>